<evidence type="ECO:0000313" key="1">
    <source>
        <dbReference type="EMBL" id="CAG8798318.1"/>
    </source>
</evidence>
<protein>
    <submittedName>
        <fullName evidence="1">39966_t:CDS:1</fullName>
    </submittedName>
</protein>
<comment type="caution">
    <text evidence="1">The sequence shown here is derived from an EMBL/GenBank/DDBJ whole genome shotgun (WGS) entry which is preliminary data.</text>
</comment>
<dbReference type="Proteomes" id="UP000789901">
    <property type="component" value="Unassembled WGS sequence"/>
</dbReference>
<sequence>NHLEREQKVNMSHIRKLLQVFKYQKLEVYNASKNINSLSIDINNCLQDELEPLI</sequence>
<organism evidence="1 2">
    <name type="scientific">Gigaspora margarita</name>
    <dbReference type="NCBI Taxonomy" id="4874"/>
    <lineage>
        <taxon>Eukaryota</taxon>
        <taxon>Fungi</taxon>
        <taxon>Fungi incertae sedis</taxon>
        <taxon>Mucoromycota</taxon>
        <taxon>Glomeromycotina</taxon>
        <taxon>Glomeromycetes</taxon>
        <taxon>Diversisporales</taxon>
        <taxon>Gigasporaceae</taxon>
        <taxon>Gigaspora</taxon>
    </lineage>
</organism>
<keyword evidence="2" id="KW-1185">Reference proteome</keyword>
<feature type="non-terminal residue" evidence="1">
    <location>
        <position position="1"/>
    </location>
</feature>
<gene>
    <name evidence="1" type="ORF">GMARGA_LOCUS22573</name>
</gene>
<accession>A0ABN7VTM5</accession>
<dbReference type="EMBL" id="CAJVQB010021922">
    <property type="protein sequence ID" value="CAG8798318.1"/>
    <property type="molecule type" value="Genomic_DNA"/>
</dbReference>
<evidence type="ECO:0000313" key="2">
    <source>
        <dbReference type="Proteomes" id="UP000789901"/>
    </source>
</evidence>
<reference evidence="1 2" key="1">
    <citation type="submission" date="2021-06" db="EMBL/GenBank/DDBJ databases">
        <authorList>
            <person name="Kallberg Y."/>
            <person name="Tangrot J."/>
            <person name="Rosling A."/>
        </authorList>
    </citation>
    <scope>NUCLEOTIDE SEQUENCE [LARGE SCALE GENOMIC DNA]</scope>
    <source>
        <strain evidence="1 2">120-4 pot B 10/14</strain>
    </source>
</reference>
<proteinExistence type="predicted"/>
<name>A0ABN7VTM5_GIGMA</name>